<organism evidence="2 3">
    <name type="scientific">Paraherbaspirillum soli</name>
    <dbReference type="NCBI Taxonomy" id="631222"/>
    <lineage>
        <taxon>Bacteria</taxon>
        <taxon>Pseudomonadati</taxon>
        <taxon>Pseudomonadota</taxon>
        <taxon>Betaproteobacteria</taxon>
        <taxon>Burkholderiales</taxon>
        <taxon>Oxalobacteraceae</taxon>
        <taxon>Paraherbaspirillum</taxon>
    </lineage>
</organism>
<dbReference type="RefSeq" id="WP_379000156.1">
    <property type="nucleotide sequence ID" value="NZ_JBHSMT010000029.1"/>
</dbReference>
<name>A0ABW0MGT9_9BURK</name>
<reference evidence="3" key="1">
    <citation type="journal article" date="2019" name="Int. J. Syst. Evol. Microbiol.">
        <title>The Global Catalogue of Microorganisms (GCM) 10K type strain sequencing project: providing services to taxonomists for standard genome sequencing and annotation.</title>
        <authorList>
            <consortium name="The Broad Institute Genomics Platform"/>
            <consortium name="The Broad Institute Genome Sequencing Center for Infectious Disease"/>
            <person name="Wu L."/>
            <person name="Ma J."/>
        </authorList>
    </citation>
    <scope>NUCLEOTIDE SEQUENCE [LARGE SCALE GENOMIC DNA]</scope>
    <source>
        <strain evidence="3">JCM 17066</strain>
    </source>
</reference>
<dbReference type="EMBL" id="JBHSMT010000029">
    <property type="protein sequence ID" value="MFC5476213.1"/>
    <property type="molecule type" value="Genomic_DNA"/>
</dbReference>
<evidence type="ECO:0000313" key="2">
    <source>
        <dbReference type="EMBL" id="MFC5476213.1"/>
    </source>
</evidence>
<evidence type="ECO:0000256" key="1">
    <source>
        <dbReference type="SAM" id="SignalP"/>
    </source>
</evidence>
<evidence type="ECO:0000313" key="3">
    <source>
        <dbReference type="Proteomes" id="UP001596045"/>
    </source>
</evidence>
<dbReference type="Proteomes" id="UP001596045">
    <property type="component" value="Unassembled WGS sequence"/>
</dbReference>
<accession>A0ABW0MGT9</accession>
<feature type="signal peptide" evidence="1">
    <location>
        <begin position="1"/>
        <end position="22"/>
    </location>
</feature>
<keyword evidence="3" id="KW-1185">Reference proteome</keyword>
<sequence>MRFAKSIVVFGFMSMVSSIGFADTTNTIKQEGTKNKITNVAVGSAKVGIGPIKGGNATIGGAALQNSIIVNDAKARSINTISLKGGDNSITGQGTQNSIVVGK</sequence>
<feature type="chain" id="PRO_5046085626" evidence="1">
    <location>
        <begin position="23"/>
        <end position="103"/>
    </location>
</feature>
<comment type="caution">
    <text evidence="2">The sequence shown here is derived from an EMBL/GenBank/DDBJ whole genome shotgun (WGS) entry which is preliminary data.</text>
</comment>
<keyword evidence="1" id="KW-0732">Signal</keyword>
<proteinExistence type="predicted"/>
<protein>
    <submittedName>
        <fullName evidence="2">Uncharacterized protein</fullName>
    </submittedName>
</protein>
<gene>
    <name evidence="2" type="ORF">ACFPM8_19800</name>
</gene>